<dbReference type="GO" id="GO:0032259">
    <property type="term" value="P:methylation"/>
    <property type="evidence" value="ECO:0007669"/>
    <property type="project" value="UniProtKB-KW"/>
</dbReference>
<sequence>MDDGFRALQDWLAQTRDEPLEAMGAFFDARIGDYEAHMSPWRAHYAWMAALLPDGIETLLDVGCGTGLELDEIFARFPALHVTGVDLSGEMLAALRRKHPNRALTLWQADYFAQPFGDSRFDAAVSFETLHHFPAAQKARLFAKIRDSLRPGGVYLQCDYEAKTQQIEDLLFAECARRRARDGIAPDVFVHFDTPLTLEHEMQAMRDAGFARVELVGYLPEDDHTPMIRAVR</sequence>
<dbReference type="Proteomes" id="UP000886887">
    <property type="component" value="Unassembled WGS sequence"/>
</dbReference>
<dbReference type="SUPFAM" id="SSF53335">
    <property type="entry name" value="S-adenosyl-L-methionine-dependent methyltransferases"/>
    <property type="match status" value="1"/>
</dbReference>
<dbReference type="PANTHER" id="PTHR43591">
    <property type="entry name" value="METHYLTRANSFERASE"/>
    <property type="match status" value="1"/>
</dbReference>
<evidence type="ECO:0000259" key="1">
    <source>
        <dbReference type="Pfam" id="PF13649"/>
    </source>
</evidence>
<reference evidence="2" key="1">
    <citation type="submission" date="2020-10" db="EMBL/GenBank/DDBJ databases">
        <authorList>
            <person name="Gilroy R."/>
        </authorList>
    </citation>
    <scope>NUCLEOTIDE SEQUENCE</scope>
    <source>
        <strain evidence="2">ChiSxjej2B14-6234</strain>
    </source>
</reference>
<organism evidence="2 3">
    <name type="scientific">Candidatus Onthenecus intestinigallinarum</name>
    <dbReference type="NCBI Taxonomy" id="2840875"/>
    <lineage>
        <taxon>Bacteria</taxon>
        <taxon>Bacillati</taxon>
        <taxon>Bacillota</taxon>
        <taxon>Clostridia</taxon>
        <taxon>Eubacteriales</taxon>
        <taxon>Candidatus Onthenecus</taxon>
    </lineage>
</organism>
<dbReference type="EMBL" id="DVFJ01000013">
    <property type="protein sequence ID" value="HIQ71506.1"/>
    <property type="molecule type" value="Genomic_DNA"/>
</dbReference>
<keyword evidence="2" id="KW-0489">Methyltransferase</keyword>
<dbReference type="GO" id="GO:0008168">
    <property type="term" value="F:methyltransferase activity"/>
    <property type="evidence" value="ECO:0007669"/>
    <property type="project" value="UniProtKB-KW"/>
</dbReference>
<evidence type="ECO:0000313" key="2">
    <source>
        <dbReference type="EMBL" id="HIQ71506.1"/>
    </source>
</evidence>
<evidence type="ECO:0000313" key="3">
    <source>
        <dbReference type="Proteomes" id="UP000886887"/>
    </source>
</evidence>
<gene>
    <name evidence="2" type="ORF">IAB73_04765</name>
</gene>
<name>A0A9D0ZAD7_9FIRM</name>
<dbReference type="Pfam" id="PF13649">
    <property type="entry name" value="Methyltransf_25"/>
    <property type="match status" value="1"/>
</dbReference>
<dbReference type="InterPro" id="IPR029063">
    <property type="entry name" value="SAM-dependent_MTases_sf"/>
</dbReference>
<reference evidence="2" key="2">
    <citation type="journal article" date="2021" name="PeerJ">
        <title>Extensive microbial diversity within the chicken gut microbiome revealed by metagenomics and culture.</title>
        <authorList>
            <person name="Gilroy R."/>
            <person name="Ravi A."/>
            <person name="Getino M."/>
            <person name="Pursley I."/>
            <person name="Horton D.L."/>
            <person name="Alikhan N.F."/>
            <person name="Baker D."/>
            <person name="Gharbi K."/>
            <person name="Hall N."/>
            <person name="Watson M."/>
            <person name="Adriaenssens E.M."/>
            <person name="Foster-Nyarko E."/>
            <person name="Jarju S."/>
            <person name="Secka A."/>
            <person name="Antonio M."/>
            <person name="Oren A."/>
            <person name="Chaudhuri R.R."/>
            <person name="La Ragione R."/>
            <person name="Hildebrand F."/>
            <person name="Pallen M.J."/>
        </authorList>
    </citation>
    <scope>NUCLEOTIDE SEQUENCE</scope>
    <source>
        <strain evidence="2">ChiSxjej2B14-6234</strain>
    </source>
</reference>
<proteinExistence type="predicted"/>
<protein>
    <submittedName>
        <fullName evidence="2">Class I SAM-dependent methyltransferase</fullName>
    </submittedName>
</protein>
<dbReference type="InterPro" id="IPR041698">
    <property type="entry name" value="Methyltransf_25"/>
</dbReference>
<dbReference type="Gene3D" id="3.40.50.150">
    <property type="entry name" value="Vaccinia Virus protein VP39"/>
    <property type="match status" value="1"/>
</dbReference>
<keyword evidence="2" id="KW-0808">Transferase</keyword>
<comment type="caution">
    <text evidence="2">The sequence shown here is derived from an EMBL/GenBank/DDBJ whole genome shotgun (WGS) entry which is preliminary data.</text>
</comment>
<dbReference type="AlphaFoldDB" id="A0A9D0ZAD7"/>
<dbReference type="CDD" id="cd02440">
    <property type="entry name" value="AdoMet_MTases"/>
    <property type="match status" value="1"/>
</dbReference>
<feature type="domain" description="Methyltransferase" evidence="1">
    <location>
        <begin position="60"/>
        <end position="153"/>
    </location>
</feature>
<accession>A0A9D0ZAD7</accession>